<keyword evidence="5 8" id="KW-0103">Bromodomain</keyword>
<evidence type="ECO:0000256" key="4">
    <source>
        <dbReference type="ARBA" id="ARBA00023015"/>
    </source>
</evidence>
<feature type="compositionally biased region" description="Polar residues" evidence="9">
    <location>
        <begin position="394"/>
        <end position="417"/>
    </location>
</feature>
<evidence type="ECO:0000256" key="8">
    <source>
        <dbReference type="PROSITE-ProRule" id="PRU00035"/>
    </source>
</evidence>
<dbReference type="PANTHER" id="PTHR16062:SF19">
    <property type="entry name" value="PROTEIN POLYBROMO-1"/>
    <property type="match status" value="1"/>
</dbReference>
<dbReference type="SMART" id="SM00297">
    <property type="entry name" value="BROMO"/>
    <property type="match status" value="2"/>
</dbReference>
<dbReference type="PROSITE" id="PS50014">
    <property type="entry name" value="BROMODOMAIN_2"/>
    <property type="match status" value="2"/>
</dbReference>
<feature type="region of interest" description="Disordered" evidence="9">
    <location>
        <begin position="368"/>
        <end position="498"/>
    </location>
</feature>
<sequence>MDSKRKANGAASPDYDDRAAKRRKVAESYDLSKGETRESTTAYGLSLLDQIRRTSDKSGRRVAGYFETLPPRQGNEEYYARTRMPISFETIEEKLQDGDFQNLSELESYLKRMITNAKEWFHKSSSEFDDAERVRKAVSNYMTRNNPAYQNRNYQAVATPLPADGAVSTTPLKNEPAVADTEGAADDVEDDADDGEENGTGSKRRSIILKRRVTARSSRSSISTPQQETPRKLPPAKPDHQYEDVPYKGLNFQQAQEKIVEEGLRHSTEDYDGPYFEPFINLPPRSLKDYYSMIKEPMCLKKLQKLVRGVQGRNDVTGVTELKSWAQFEEKAKLLWTNAYYYNEDGSDIFVLAQELETFLKKEIKEAKANAPEPAQPKIKLKVGNQQPEPPSNRKITLNVGNSRGVSTDSPVPNATASPAPVPEVNGTGQAQPSVAAPEKARSVSVAAAPSPSPSVPPTFKGEEPRMSPSVRPPSATPAYATPGPPRPGPHPQVPAQPQFQPLPAPPMEQKRLRLPGKGQADALISQMRLLFHRSSGGEPTATTVMPDRKEMQQSATVNLPADSNRMTMTITLPALLQERHYSLWAMFDRHNLKCSTPYDPQQAYGDRVFEAMLHQGLNVIEVHLIAAIPKHERIPGGPDTELEIFTVYANVMRN</sequence>
<feature type="compositionally biased region" description="Acidic residues" evidence="9">
    <location>
        <begin position="183"/>
        <end position="197"/>
    </location>
</feature>
<dbReference type="OrthoDB" id="6017at2759"/>
<feature type="domain" description="Bromo" evidence="10">
    <location>
        <begin position="267"/>
        <end position="350"/>
    </location>
</feature>
<dbReference type="RefSeq" id="XP_046119821.1">
    <property type="nucleotide sequence ID" value="XM_046260423.1"/>
</dbReference>
<feature type="compositionally biased region" description="Basic and acidic residues" evidence="9">
    <location>
        <begin position="15"/>
        <end position="37"/>
    </location>
</feature>
<organism evidence="11 12">
    <name type="scientific">Emericellopsis atlantica</name>
    <dbReference type="NCBI Taxonomy" id="2614577"/>
    <lineage>
        <taxon>Eukaryota</taxon>
        <taxon>Fungi</taxon>
        <taxon>Dikarya</taxon>
        <taxon>Ascomycota</taxon>
        <taxon>Pezizomycotina</taxon>
        <taxon>Sordariomycetes</taxon>
        <taxon>Hypocreomycetidae</taxon>
        <taxon>Hypocreales</taxon>
        <taxon>Bionectriaceae</taxon>
        <taxon>Emericellopsis</taxon>
    </lineage>
</organism>
<dbReference type="GO" id="GO:0016586">
    <property type="term" value="C:RSC-type complex"/>
    <property type="evidence" value="ECO:0007669"/>
    <property type="project" value="InterPro"/>
</dbReference>
<dbReference type="Pfam" id="PF00439">
    <property type="entry name" value="Bromodomain"/>
    <property type="match status" value="2"/>
</dbReference>
<keyword evidence="2" id="KW-0677">Repeat</keyword>
<dbReference type="CDD" id="cd04369">
    <property type="entry name" value="Bromodomain"/>
    <property type="match status" value="2"/>
</dbReference>
<dbReference type="AlphaFoldDB" id="A0A9P8CR38"/>
<evidence type="ECO:0000256" key="9">
    <source>
        <dbReference type="SAM" id="MobiDB-lite"/>
    </source>
</evidence>
<dbReference type="InterPro" id="IPR037382">
    <property type="entry name" value="Rsc/polybromo"/>
</dbReference>
<gene>
    <name evidence="11" type="ORF">F5Z01DRAFT_523404</name>
</gene>
<proteinExistence type="predicted"/>
<feature type="region of interest" description="Disordered" evidence="9">
    <location>
        <begin position="165"/>
        <end position="240"/>
    </location>
</feature>
<dbReference type="Gene3D" id="1.20.920.10">
    <property type="entry name" value="Bromodomain-like"/>
    <property type="match status" value="2"/>
</dbReference>
<feature type="region of interest" description="Disordered" evidence="9">
    <location>
        <begin position="1"/>
        <end position="37"/>
    </location>
</feature>
<dbReference type="InterPro" id="IPR036427">
    <property type="entry name" value="Bromodomain-like_sf"/>
</dbReference>
<evidence type="ECO:0000256" key="7">
    <source>
        <dbReference type="ARBA" id="ARBA00023242"/>
    </source>
</evidence>
<dbReference type="GO" id="GO:0006338">
    <property type="term" value="P:chromatin remodeling"/>
    <property type="evidence" value="ECO:0007669"/>
    <property type="project" value="InterPro"/>
</dbReference>
<feature type="compositionally biased region" description="Basic residues" evidence="9">
    <location>
        <begin position="202"/>
        <end position="214"/>
    </location>
</feature>
<evidence type="ECO:0000313" key="12">
    <source>
        <dbReference type="Proteomes" id="UP000887229"/>
    </source>
</evidence>
<dbReference type="GO" id="GO:0003682">
    <property type="term" value="F:chromatin binding"/>
    <property type="evidence" value="ECO:0007669"/>
    <property type="project" value="TreeGrafter"/>
</dbReference>
<keyword evidence="4" id="KW-0805">Transcription regulation</keyword>
<evidence type="ECO:0000313" key="11">
    <source>
        <dbReference type="EMBL" id="KAG9255897.1"/>
    </source>
</evidence>
<dbReference type="FunFam" id="1.20.920.10:FF:000083">
    <property type="entry name" value="WGS project CABT00000000 data, contig 2.8"/>
    <property type="match status" value="1"/>
</dbReference>
<evidence type="ECO:0000256" key="1">
    <source>
        <dbReference type="ARBA" id="ARBA00004123"/>
    </source>
</evidence>
<evidence type="ECO:0000259" key="10">
    <source>
        <dbReference type="PROSITE" id="PS50014"/>
    </source>
</evidence>
<dbReference type="EMBL" id="MU251249">
    <property type="protein sequence ID" value="KAG9255897.1"/>
    <property type="molecule type" value="Genomic_DNA"/>
</dbReference>
<name>A0A9P8CR38_9HYPO</name>
<evidence type="ECO:0000256" key="3">
    <source>
        <dbReference type="ARBA" id="ARBA00022853"/>
    </source>
</evidence>
<comment type="subcellular location">
    <subcellularLocation>
        <location evidence="1">Nucleus</location>
    </subcellularLocation>
</comment>
<dbReference type="GeneID" id="70291326"/>
<evidence type="ECO:0000256" key="6">
    <source>
        <dbReference type="ARBA" id="ARBA00023163"/>
    </source>
</evidence>
<dbReference type="Proteomes" id="UP000887229">
    <property type="component" value="Unassembled WGS sequence"/>
</dbReference>
<protein>
    <recommendedName>
        <fullName evidence="10">Bromo domain-containing protein</fullName>
    </recommendedName>
</protein>
<comment type="caution">
    <text evidence="11">The sequence shown here is derived from an EMBL/GenBank/DDBJ whole genome shotgun (WGS) entry which is preliminary data.</text>
</comment>
<feature type="domain" description="Bromo" evidence="10">
    <location>
        <begin position="58"/>
        <end position="128"/>
    </location>
</feature>
<dbReference type="Pfam" id="PF22994">
    <property type="entry name" value="RSC4_Ig_like"/>
    <property type="match status" value="1"/>
</dbReference>
<keyword evidence="6" id="KW-0804">Transcription</keyword>
<evidence type="ECO:0000256" key="2">
    <source>
        <dbReference type="ARBA" id="ARBA00022737"/>
    </source>
</evidence>
<reference evidence="11" key="1">
    <citation type="journal article" date="2021" name="IMA Fungus">
        <title>Genomic characterization of three marine fungi, including Emericellopsis atlantica sp. nov. with signatures of a generalist lifestyle and marine biomass degradation.</title>
        <authorList>
            <person name="Hagestad O.C."/>
            <person name="Hou L."/>
            <person name="Andersen J.H."/>
            <person name="Hansen E.H."/>
            <person name="Altermark B."/>
            <person name="Li C."/>
            <person name="Kuhnert E."/>
            <person name="Cox R.J."/>
            <person name="Crous P.W."/>
            <person name="Spatafora J.W."/>
            <person name="Lail K."/>
            <person name="Amirebrahimi M."/>
            <person name="Lipzen A."/>
            <person name="Pangilinan J."/>
            <person name="Andreopoulos W."/>
            <person name="Hayes R.D."/>
            <person name="Ng V."/>
            <person name="Grigoriev I.V."/>
            <person name="Jackson S.A."/>
            <person name="Sutton T.D.S."/>
            <person name="Dobson A.D.W."/>
            <person name="Rama T."/>
        </authorList>
    </citation>
    <scope>NUCLEOTIDE SEQUENCE</scope>
    <source>
        <strain evidence="11">TS7</strain>
    </source>
</reference>
<keyword evidence="7" id="KW-0539">Nucleus</keyword>
<dbReference type="SUPFAM" id="SSF47370">
    <property type="entry name" value="Bromodomain"/>
    <property type="match status" value="2"/>
</dbReference>
<dbReference type="GO" id="GO:0006368">
    <property type="term" value="P:transcription elongation by RNA polymerase II"/>
    <property type="evidence" value="ECO:0007669"/>
    <property type="project" value="TreeGrafter"/>
</dbReference>
<dbReference type="InterPro" id="IPR001487">
    <property type="entry name" value="Bromodomain"/>
</dbReference>
<keyword evidence="3" id="KW-0156">Chromatin regulator</keyword>
<accession>A0A9P8CR38</accession>
<keyword evidence="12" id="KW-1185">Reference proteome</keyword>
<feature type="compositionally biased region" description="Pro residues" evidence="9">
    <location>
        <begin position="483"/>
        <end position="498"/>
    </location>
</feature>
<dbReference type="InterPro" id="IPR054551">
    <property type="entry name" value="RSC4_Ig-like"/>
</dbReference>
<feature type="compositionally biased region" description="Polar residues" evidence="9">
    <location>
        <begin position="215"/>
        <end position="228"/>
    </location>
</feature>
<evidence type="ECO:0000256" key="5">
    <source>
        <dbReference type="ARBA" id="ARBA00023117"/>
    </source>
</evidence>
<dbReference type="PANTHER" id="PTHR16062">
    <property type="entry name" value="SWI/SNF-RELATED"/>
    <property type="match status" value="1"/>
</dbReference>